<proteinExistence type="predicted"/>
<evidence type="ECO:0000313" key="2">
    <source>
        <dbReference type="Proteomes" id="UP000024332"/>
    </source>
</evidence>
<dbReference type="EMBL" id="JFZT01000057">
    <property type="protein sequence ID" value="EZQ01976.1"/>
    <property type="molecule type" value="Genomic_DNA"/>
</dbReference>
<keyword evidence="2" id="KW-1185">Reference proteome</keyword>
<protein>
    <submittedName>
        <fullName evidence="1">Uncharacterized protein</fullName>
    </submittedName>
</protein>
<dbReference type="OrthoDB" id="40750at2157"/>
<gene>
    <name evidence="1" type="ORF">CM19_10860</name>
</gene>
<evidence type="ECO:0000313" key="1">
    <source>
        <dbReference type="EMBL" id="EZQ01976.1"/>
    </source>
</evidence>
<dbReference type="AlphaFoldDB" id="A0A031LKA2"/>
<sequence>MVEKEETIIEPETKLPIEYFIEKRNGKLVYRPPSPFTPPILVIAVCIFIKRKGMDVVVDDTYYLAKEINKRLHS</sequence>
<name>A0A031LKA2_9CREN</name>
<dbReference type="STRING" id="1160895.CM19_10860"/>
<comment type="caution">
    <text evidence="1">The sequence shown here is derived from an EMBL/GenBank/DDBJ whole genome shotgun (WGS) entry which is preliminary data.</text>
</comment>
<organism evidence="1 2">
    <name type="scientific">Candidatus Acidianus copahuensis</name>
    <dbReference type="NCBI Taxonomy" id="1160895"/>
    <lineage>
        <taxon>Archaea</taxon>
        <taxon>Thermoproteota</taxon>
        <taxon>Thermoprotei</taxon>
        <taxon>Sulfolobales</taxon>
        <taxon>Sulfolobaceae</taxon>
        <taxon>Acidianus</taxon>
    </lineage>
</organism>
<accession>A0A031LKA2</accession>
<reference evidence="1 2" key="1">
    <citation type="submission" date="2014-03" db="EMBL/GenBank/DDBJ databases">
        <title>Draft genome sequence of the novel thermoacidophilic archaea Acidianus copahuensis ALE1 strain, isolated from Copahue volcanic area in Neuquen Argentina.</title>
        <authorList>
            <person name="Urbieta M.S."/>
            <person name="Rascovan N."/>
            <person name="Castro C."/>
            <person name="Revale S."/>
            <person name="Giaveno M.A."/>
            <person name="Vazquez M.P."/>
            <person name="Donati E.R."/>
        </authorList>
    </citation>
    <scope>NUCLEOTIDE SEQUENCE [LARGE SCALE GENOMIC DNA]</scope>
    <source>
        <strain evidence="1 2">ALE1</strain>
    </source>
</reference>
<dbReference type="Proteomes" id="UP000024332">
    <property type="component" value="Unassembled WGS sequence"/>
</dbReference>
<dbReference type="RefSeq" id="WP_048100364.1">
    <property type="nucleotide sequence ID" value="NZ_JFZT01000057.1"/>
</dbReference>